<dbReference type="SUPFAM" id="SSF53474">
    <property type="entry name" value="alpha/beta-Hydrolases"/>
    <property type="match status" value="1"/>
</dbReference>
<name>A0A1A3U1M0_MYCSD</name>
<dbReference type="InterPro" id="IPR013228">
    <property type="entry name" value="PE-PPE_C"/>
</dbReference>
<dbReference type="RefSeq" id="WP_065024146.1">
    <property type="nucleotide sequence ID" value="NZ_LZMF01000056.1"/>
</dbReference>
<dbReference type="InterPro" id="IPR029058">
    <property type="entry name" value="AB_hydrolase_fold"/>
</dbReference>
<protein>
    <submittedName>
        <fullName evidence="2">PE family protein</fullName>
    </submittedName>
</protein>
<feature type="domain" description="PE-PPE" evidence="1">
    <location>
        <begin position="100"/>
        <end position="314"/>
    </location>
</feature>
<dbReference type="AlphaFoldDB" id="A0A1A3U1M0"/>
<accession>A0A1A3U1M0</accession>
<proteinExistence type="predicted"/>
<evidence type="ECO:0000313" key="2">
    <source>
        <dbReference type="EMBL" id="OBK88597.1"/>
    </source>
</evidence>
<dbReference type="Pfam" id="PF08237">
    <property type="entry name" value="PE-PPE"/>
    <property type="match status" value="1"/>
</dbReference>
<dbReference type="Proteomes" id="UP000093759">
    <property type="component" value="Unassembled WGS sequence"/>
</dbReference>
<gene>
    <name evidence="2" type="ORF">A5648_21660</name>
</gene>
<dbReference type="Gene3D" id="3.40.50.1820">
    <property type="entry name" value="alpha/beta hydrolase"/>
    <property type="match status" value="1"/>
</dbReference>
<dbReference type="EMBL" id="LZMF01000056">
    <property type="protein sequence ID" value="OBK88597.1"/>
    <property type="molecule type" value="Genomic_DNA"/>
</dbReference>
<comment type="caution">
    <text evidence="2">The sequence shown here is derived from an EMBL/GenBank/DDBJ whole genome shotgun (WGS) entry which is preliminary data.</text>
</comment>
<reference evidence="3" key="1">
    <citation type="submission" date="2016-06" db="EMBL/GenBank/DDBJ databases">
        <authorList>
            <person name="Sutton G."/>
            <person name="Brinkac L."/>
            <person name="Sanka R."/>
            <person name="Adams M."/>
            <person name="Lau E."/>
            <person name="Garcia-Basteiro A."/>
            <person name="Lopez-Varela E."/>
            <person name="Palencia S."/>
        </authorList>
    </citation>
    <scope>NUCLEOTIDE SEQUENCE [LARGE SCALE GENOMIC DNA]</scope>
    <source>
        <strain evidence="3">1274684.2</strain>
    </source>
</reference>
<organism evidence="2 3">
    <name type="scientific">Mycolicibacter sinensis (strain JDM601)</name>
    <name type="common">Mycobacterium sinense</name>
    <dbReference type="NCBI Taxonomy" id="875328"/>
    <lineage>
        <taxon>Bacteria</taxon>
        <taxon>Bacillati</taxon>
        <taxon>Actinomycetota</taxon>
        <taxon>Actinomycetes</taxon>
        <taxon>Mycobacteriales</taxon>
        <taxon>Mycobacteriaceae</taxon>
        <taxon>Mycolicibacter</taxon>
    </lineage>
</organism>
<evidence type="ECO:0000313" key="3">
    <source>
        <dbReference type="Proteomes" id="UP000093759"/>
    </source>
</evidence>
<sequence length="427" mass="44446">MLDAVAARSGRRTPGLLTALGAVTLVAGLTGAPQLTSLPAAPAQAGVQLSAGTDSLAGSNVALIMGPSMIPTPSQQYADTVDALFLQPRGFAGELEVLTTPASPYNLDSSLAEGAKILVERVQSLLDGGQADADHPVTVFGYSQSAALTTLAMQQLDEAGVPSSAVHFVLIGDSAYPNGGMLVGFANMPGIFDSLEQGGVTLGHPTPNDLYPTDIYTLEYDGYADFPRYPMNLLSSMNALMGLATQHIAYLGLTPEQLAEATLLESSPDSLINSYMITSEYLPLLWPLLFVPVVGQPLYDLMEPTMRILVNLGYGNIDHGWNDGPPDVPTPVSVDGPDMDWAEVSDALARAAQTGWDAFVADVMDPATYDIFAIPALVDNPALAGLLDAGFAAGVGGSDDPSVSDLLAGLTNMMWSSLVGGLFAVPS</sequence>
<evidence type="ECO:0000259" key="1">
    <source>
        <dbReference type="Pfam" id="PF08237"/>
    </source>
</evidence>